<evidence type="ECO:0000313" key="11">
    <source>
        <dbReference type="Proteomes" id="UP000295793"/>
    </source>
</evidence>
<dbReference type="GO" id="GO:0006402">
    <property type="term" value="P:mRNA catabolic process"/>
    <property type="evidence" value="ECO:0007669"/>
    <property type="project" value="TreeGrafter"/>
</dbReference>
<dbReference type="InterPro" id="IPR012340">
    <property type="entry name" value="NA-bd_OB-fold"/>
</dbReference>
<keyword evidence="8" id="KW-0694">RNA-binding</keyword>
<evidence type="ECO:0000256" key="4">
    <source>
        <dbReference type="ARBA" id="ARBA00022490"/>
    </source>
</evidence>
<evidence type="ECO:0000256" key="5">
    <source>
        <dbReference type="ARBA" id="ARBA00022722"/>
    </source>
</evidence>
<evidence type="ECO:0000256" key="7">
    <source>
        <dbReference type="ARBA" id="ARBA00022839"/>
    </source>
</evidence>
<accession>A0A4R3I965</accession>
<dbReference type="Proteomes" id="UP000295793">
    <property type="component" value="Unassembled WGS sequence"/>
</dbReference>
<dbReference type="InterPro" id="IPR011129">
    <property type="entry name" value="CSD"/>
</dbReference>
<dbReference type="EMBL" id="SLZR01000005">
    <property type="protein sequence ID" value="TCS41593.1"/>
    <property type="molecule type" value="Genomic_DNA"/>
</dbReference>
<comment type="caution">
    <text evidence="10">The sequence shown here is derived from an EMBL/GenBank/DDBJ whole genome shotgun (WGS) entry which is preliminary data.</text>
</comment>
<dbReference type="GO" id="GO:0005829">
    <property type="term" value="C:cytosol"/>
    <property type="evidence" value="ECO:0007669"/>
    <property type="project" value="UniProtKB-ARBA"/>
</dbReference>
<dbReference type="Pfam" id="PF17876">
    <property type="entry name" value="CSD2"/>
    <property type="match status" value="1"/>
</dbReference>
<protein>
    <recommendedName>
        <fullName evidence="3">exoribonuclease II</fullName>
        <ecNumber evidence="3">3.1.13.1</ecNumber>
    </recommendedName>
</protein>
<evidence type="ECO:0000256" key="8">
    <source>
        <dbReference type="ARBA" id="ARBA00022884"/>
    </source>
</evidence>
<dbReference type="Pfam" id="PF00773">
    <property type="entry name" value="RNB"/>
    <property type="match status" value="1"/>
</dbReference>
<keyword evidence="5" id="KW-0540">Nuclease</keyword>
<dbReference type="Gene3D" id="2.40.50.140">
    <property type="entry name" value="Nucleic acid-binding proteins"/>
    <property type="match status" value="2"/>
</dbReference>
<dbReference type="CDD" id="cd00164">
    <property type="entry name" value="S1_like"/>
    <property type="match status" value="1"/>
</dbReference>
<dbReference type="InterPro" id="IPR003029">
    <property type="entry name" value="S1_domain"/>
</dbReference>
<evidence type="ECO:0000256" key="1">
    <source>
        <dbReference type="ARBA" id="ARBA00001849"/>
    </source>
</evidence>
<dbReference type="PANTHER" id="PTHR23355:SF37">
    <property type="entry name" value="EXORIBONUCLEASE 2"/>
    <property type="match status" value="1"/>
</dbReference>
<dbReference type="SUPFAM" id="SSF50249">
    <property type="entry name" value="Nucleic acid-binding proteins"/>
    <property type="match status" value="3"/>
</dbReference>
<dbReference type="EC" id="3.1.13.1" evidence="3"/>
<dbReference type="SMART" id="SM00357">
    <property type="entry name" value="CSP"/>
    <property type="match status" value="1"/>
</dbReference>
<keyword evidence="4" id="KW-0963">Cytoplasm</keyword>
<keyword evidence="6" id="KW-0378">Hydrolase</keyword>
<sequence>MCRSCKIDLVPAMLDAKSLAVLQTLKTEIKASKEIFNGIVKGTGKSFGFVVSDQGEEHFLPPDQMSKVFPGDRVTYTVTEQNDGKTRAELESLVSSDFKEFTGVYVVRGKAQGVEPFSDKFSGWLFVPPKQTGGAASNSLVTARVTRHPWASGKAQAEVVTVLGDVKNNRSWYSVALNEYGIPETFTEQELQAAEQTAAENPYDYSSYNDLTELPFLTIDATTTRDIDDALYAEATENGWHLWIAIADAASFISSGSILDKAALQRLNTTYLPGLVLPMVPQKLSNEAMSLVENEVRPAVVFKMALTKDGSITRFEPSLAKVKNHAKLNYAEVSEWLDTGAELPENARALSTVFDATRALAQWRRANSNPPLDRADFRIRVDEQFNVSEIEKELRNSARDLVEEAMVATNYQVALWLKDSAAPFMTHAGFKADRETELKGLLREFAPAVSELDGANLEQFIQIMKVANETTGFPLASVLQKRFDRGQWQTQAAPHFGLGLPCYTNATSPIRKYSDLVIHRIIKAKLQNEEFNADNDLVEQLNERGSASRFVSQNIENRLRYQWLAKNKAAEFDGTIAHINASGLSIELNDNGARGFIDLRKKKDQFSYDPLRMLLKFEDHQFQLGMQLKVKISQIGDDFMNLVIVEPSES</sequence>
<evidence type="ECO:0000313" key="10">
    <source>
        <dbReference type="EMBL" id="TCS41593.1"/>
    </source>
</evidence>
<reference evidence="10 11" key="1">
    <citation type="submission" date="2019-03" db="EMBL/GenBank/DDBJ databases">
        <title>Genomic Encyclopedia of Archaeal and Bacterial Type Strains, Phase II (KMG-II): from individual species to whole genera.</title>
        <authorList>
            <person name="Goeker M."/>
        </authorList>
    </citation>
    <scope>NUCLEOTIDE SEQUENCE [LARGE SCALE GENOMIC DNA]</scope>
    <source>
        <strain evidence="10 11">DSM 15388</strain>
    </source>
</reference>
<comment type="subcellular location">
    <subcellularLocation>
        <location evidence="2">Cytoplasm</location>
    </subcellularLocation>
</comment>
<comment type="catalytic activity">
    <reaction evidence="1">
        <text>Exonucleolytic cleavage in the 3'- to 5'-direction to yield nucleoside 5'-phosphates.</text>
        <dbReference type="EC" id="3.1.13.1"/>
    </reaction>
</comment>
<dbReference type="GO" id="GO:0003723">
    <property type="term" value="F:RNA binding"/>
    <property type="evidence" value="ECO:0007669"/>
    <property type="project" value="UniProtKB-KW"/>
</dbReference>
<dbReference type="InterPro" id="IPR050180">
    <property type="entry name" value="RNR_Ribonuclease"/>
</dbReference>
<dbReference type="InterPro" id="IPR040476">
    <property type="entry name" value="CSD2"/>
</dbReference>
<feature type="domain" description="S1 motif" evidence="9">
    <location>
        <begin position="569"/>
        <end position="647"/>
    </location>
</feature>
<keyword evidence="11" id="KW-1185">Reference proteome</keyword>
<dbReference type="NCBIfam" id="TIGR00358">
    <property type="entry name" value="3_prime_RNase"/>
    <property type="match status" value="1"/>
</dbReference>
<dbReference type="GO" id="GO:0008859">
    <property type="term" value="F:exoribonuclease II activity"/>
    <property type="evidence" value="ECO:0007669"/>
    <property type="project" value="UniProtKB-EC"/>
</dbReference>
<dbReference type="InterPro" id="IPR001900">
    <property type="entry name" value="RNase_II/R"/>
</dbReference>
<keyword evidence="7" id="KW-0269">Exonuclease</keyword>
<dbReference type="AlphaFoldDB" id="A0A4R3I965"/>
<evidence type="ECO:0000259" key="9">
    <source>
        <dbReference type="PROSITE" id="PS50126"/>
    </source>
</evidence>
<evidence type="ECO:0000256" key="3">
    <source>
        <dbReference type="ARBA" id="ARBA00012163"/>
    </source>
</evidence>
<dbReference type="Pfam" id="PF08206">
    <property type="entry name" value="OB_RNB"/>
    <property type="match status" value="1"/>
</dbReference>
<dbReference type="InterPro" id="IPR004476">
    <property type="entry name" value="RNase_II/RNase_R"/>
</dbReference>
<name>A0A4R3I965_9GAMM</name>
<dbReference type="SMART" id="SM00955">
    <property type="entry name" value="RNB"/>
    <property type="match status" value="1"/>
</dbReference>
<evidence type="ECO:0000256" key="2">
    <source>
        <dbReference type="ARBA" id="ARBA00004496"/>
    </source>
</evidence>
<dbReference type="InterPro" id="IPR013223">
    <property type="entry name" value="RNase_B_OB_dom"/>
</dbReference>
<dbReference type="PANTHER" id="PTHR23355">
    <property type="entry name" value="RIBONUCLEASE"/>
    <property type="match status" value="1"/>
</dbReference>
<dbReference type="PROSITE" id="PS50126">
    <property type="entry name" value="S1"/>
    <property type="match status" value="1"/>
</dbReference>
<proteinExistence type="predicted"/>
<gene>
    <name evidence="10" type="ORF">BCF53_10518</name>
</gene>
<organism evidence="10 11">
    <name type="scientific">Reinekea marinisedimentorum</name>
    <dbReference type="NCBI Taxonomy" id="230495"/>
    <lineage>
        <taxon>Bacteria</taxon>
        <taxon>Pseudomonadati</taxon>
        <taxon>Pseudomonadota</taxon>
        <taxon>Gammaproteobacteria</taxon>
        <taxon>Oceanospirillales</taxon>
        <taxon>Saccharospirillaceae</taxon>
        <taxon>Reinekea</taxon>
    </lineage>
</organism>
<evidence type="ECO:0000256" key="6">
    <source>
        <dbReference type="ARBA" id="ARBA00022801"/>
    </source>
</evidence>
<dbReference type="PROSITE" id="PS01175">
    <property type="entry name" value="RIBONUCLEASE_II"/>
    <property type="match status" value="1"/>
</dbReference>
<dbReference type="SMART" id="SM00316">
    <property type="entry name" value="S1"/>
    <property type="match status" value="2"/>
</dbReference>
<dbReference type="InterPro" id="IPR022966">
    <property type="entry name" value="RNase_II/R_CS"/>
</dbReference>